<dbReference type="PANTHER" id="PTHR37984:SF12">
    <property type="entry name" value="RIBONUCLEASE H"/>
    <property type="match status" value="1"/>
</dbReference>
<dbReference type="SUPFAM" id="SSF56672">
    <property type="entry name" value="DNA/RNA polymerases"/>
    <property type="match status" value="1"/>
</dbReference>
<accession>A0A0V1HSH1</accession>
<proteinExistence type="predicted"/>
<dbReference type="Proteomes" id="UP000055024">
    <property type="component" value="Unassembled WGS sequence"/>
</dbReference>
<dbReference type="EMBL" id="JYDP01000032">
    <property type="protein sequence ID" value="KRZ13478.1"/>
    <property type="molecule type" value="Genomic_DNA"/>
</dbReference>
<dbReference type="AlphaFoldDB" id="A0A0V1HSH1"/>
<dbReference type="Gene3D" id="3.30.70.270">
    <property type="match status" value="1"/>
</dbReference>
<dbReference type="PANTHER" id="PTHR37984">
    <property type="entry name" value="PROTEIN CBG26694"/>
    <property type="match status" value="1"/>
</dbReference>
<dbReference type="InterPro" id="IPR021109">
    <property type="entry name" value="Peptidase_aspartic_dom_sf"/>
</dbReference>
<protein>
    <submittedName>
        <fullName evidence="1">Uncharacterized protein</fullName>
    </submittedName>
</protein>
<comment type="caution">
    <text evidence="1">The sequence shown here is derived from an EMBL/GenBank/DDBJ whole genome shotgun (WGS) entry which is preliminary data.</text>
</comment>
<sequence length="273" mass="30919">MASVNNMTSRHPDSLLLNNLRPSAKHHQSCLLSRKIRVTVVVEHLPCQMEIDTGSEFTIGELVKVKGSCLVNVQYGNIHCTVTLIVVNDHCLNRLRLNIFEHLDTYISELDKLTEQGVLEPVNHPVWSSLISTLVKPDERVRICRDDKCTVNNALRKPAYLITAVNQLLASLSKRKIFAKLYLAPAYQQLRVDDATVDAETIINHRGTFRVKRLQFDISAALEIFQNIIDKKTVAGIQGELPYFDGNLIAASDEEELARRLKTTLYRFSQARL</sequence>
<gene>
    <name evidence="1" type="primary">K02A2.6</name>
    <name evidence="1" type="ORF">T11_11368</name>
</gene>
<name>A0A0V1HSH1_9BILA</name>
<dbReference type="OrthoDB" id="5919961at2759"/>
<reference evidence="1 2" key="1">
    <citation type="submission" date="2015-01" db="EMBL/GenBank/DDBJ databases">
        <title>Evolution of Trichinella species and genotypes.</title>
        <authorList>
            <person name="Korhonen P.K."/>
            <person name="Edoardo P."/>
            <person name="Giuseppe L.R."/>
            <person name="Gasser R.B."/>
        </authorList>
    </citation>
    <scope>NUCLEOTIDE SEQUENCE [LARGE SCALE GENOMIC DNA]</scope>
    <source>
        <strain evidence="1">ISS1029</strain>
    </source>
</reference>
<dbReference type="SUPFAM" id="SSF50630">
    <property type="entry name" value="Acid proteases"/>
    <property type="match status" value="1"/>
</dbReference>
<dbReference type="InterPro" id="IPR043128">
    <property type="entry name" value="Rev_trsase/Diguanyl_cyclase"/>
</dbReference>
<dbReference type="InterPro" id="IPR050951">
    <property type="entry name" value="Retrovirus_Pol_polyprotein"/>
</dbReference>
<evidence type="ECO:0000313" key="2">
    <source>
        <dbReference type="Proteomes" id="UP000055024"/>
    </source>
</evidence>
<keyword evidence="2" id="KW-1185">Reference proteome</keyword>
<organism evidence="1 2">
    <name type="scientific">Trichinella zimbabwensis</name>
    <dbReference type="NCBI Taxonomy" id="268475"/>
    <lineage>
        <taxon>Eukaryota</taxon>
        <taxon>Metazoa</taxon>
        <taxon>Ecdysozoa</taxon>
        <taxon>Nematoda</taxon>
        <taxon>Enoplea</taxon>
        <taxon>Dorylaimia</taxon>
        <taxon>Trichinellida</taxon>
        <taxon>Trichinellidae</taxon>
        <taxon>Trichinella</taxon>
    </lineage>
</organism>
<evidence type="ECO:0000313" key="1">
    <source>
        <dbReference type="EMBL" id="KRZ13478.1"/>
    </source>
</evidence>
<dbReference type="Gene3D" id="3.10.10.10">
    <property type="entry name" value="HIV Type 1 Reverse Transcriptase, subunit A, domain 1"/>
    <property type="match status" value="1"/>
</dbReference>
<dbReference type="InterPro" id="IPR043502">
    <property type="entry name" value="DNA/RNA_pol_sf"/>
</dbReference>